<organism evidence="2 3">
    <name type="scientific">Candidatus Fukatsuia symbiotica</name>
    <dbReference type="NCBI Taxonomy" id="1878942"/>
    <lineage>
        <taxon>Bacteria</taxon>
        <taxon>Pseudomonadati</taxon>
        <taxon>Pseudomonadota</taxon>
        <taxon>Gammaproteobacteria</taxon>
        <taxon>Enterobacterales</taxon>
        <taxon>Yersiniaceae</taxon>
        <taxon>Candidatus Fukatsuia</taxon>
    </lineage>
</organism>
<sequence>MNNTNKILRQAQLKMIDALKEINRICIANNINYWLDSGTLLGAQRDGRFISWDDDIDIGMTRKDYNRFIQICDKQLNKEKYFLQTAESDPYYININVPCKLRILNTKIIEKFEVKYQCYDARSSHGLFIDIFPFDKYSKHYFIRKYIERILSIFFSIKVISYFSTFTEVKGIKKLFPLIKPLGKLISKDFLISTTKKISRNMSLRTKDYVYGPGIEMGLGKIIFSDNEIFPLREIKFEDTIFKCPNNVHSYLTKYYGDDYMELPPENKRVWHFESIEL</sequence>
<dbReference type="STRING" id="1878942.GCA_900128755_00547"/>
<dbReference type="KEGG" id="fsm:CCS41_00925"/>
<evidence type="ECO:0000313" key="2">
    <source>
        <dbReference type="EMBL" id="AWK13379.1"/>
    </source>
</evidence>
<reference evidence="2 3" key="1">
    <citation type="submission" date="2017-05" db="EMBL/GenBank/DDBJ databases">
        <title>Genome sequence of Candidatus Fukatsuia symbiotica and Candidatus Hamiltonella defensa from Acyrthosiphon pisum strain 5D.</title>
        <authorList>
            <person name="Patel V.A."/>
            <person name="Chevignon G."/>
            <person name="Russell J.A."/>
            <person name="Oliver K.M."/>
        </authorList>
    </citation>
    <scope>NUCLEOTIDE SEQUENCE [LARGE SCALE GENOMIC DNA]</scope>
    <source>
        <strain evidence="2 3">5D</strain>
    </source>
</reference>
<dbReference type="OrthoDB" id="9786100at2"/>
<keyword evidence="3" id="KW-1185">Reference proteome</keyword>
<dbReference type="PANTHER" id="PTHR43404">
    <property type="entry name" value="LIPOPOLYSACCHARIDE CHOLINEPHOSPHOTRANSFERASE LICD"/>
    <property type="match status" value="1"/>
</dbReference>
<evidence type="ECO:0000313" key="3">
    <source>
        <dbReference type="Proteomes" id="UP000261875"/>
    </source>
</evidence>
<dbReference type="InterPro" id="IPR052942">
    <property type="entry name" value="LPS_cholinephosphotransferase"/>
</dbReference>
<protein>
    <submittedName>
        <fullName evidence="2">LicD family protein</fullName>
    </submittedName>
</protein>
<proteinExistence type="predicted"/>
<dbReference type="Proteomes" id="UP000261875">
    <property type="component" value="Chromosome"/>
</dbReference>
<dbReference type="Pfam" id="PF04991">
    <property type="entry name" value="LicD"/>
    <property type="match status" value="1"/>
</dbReference>
<name>A0A2U8I2P8_9GAMM</name>
<dbReference type="EMBL" id="CP021659">
    <property type="protein sequence ID" value="AWK13379.1"/>
    <property type="molecule type" value="Genomic_DNA"/>
</dbReference>
<dbReference type="PANTHER" id="PTHR43404:SF2">
    <property type="entry name" value="LIPOPOLYSACCHARIDE CHOLINEPHOSPHOTRANSFERASE LICD"/>
    <property type="match status" value="1"/>
</dbReference>
<feature type="domain" description="LicD/FKTN/FKRP nucleotidyltransferase" evidence="1">
    <location>
        <begin position="26"/>
        <end position="257"/>
    </location>
</feature>
<gene>
    <name evidence="2" type="ORF">CCS41_00925</name>
</gene>
<dbReference type="AlphaFoldDB" id="A0A2U8I2P8"/>
<evidence type="ECO:0000259" key="1">
    <source>
        <dbReference type="Pfam" id="PF04991"/>
    </source>
</evidence>
<accession>A0A2U8I2P8</accession>
<dbReference type="GO" id="GO:0009100">
    <property type="term" value="P:glycoprotein metabolic process"/>
    <property type="evidence" value="ECO:0007669"/>
    <property type="project" value="UniProtKB-ARBA"/>
</dbReference>
<dbReference type="RefSeq" id="WP_072550372.1">
    <property type="nucleotide sequence ID" value="NZ_CP021659.1"/>
</dbReference>
<dbReference type="InterPro" id="IPR007074">
    <property type="entry name" value="LicD/FKTN/FKRP_NTP_transf"/>
</dbReference>